<sequence>MSTPETLKKQTCTSHCPCGTYCPLSAALSLIGGKWKIPIICALKQDGPTRYNELKRKITGITNTMLASSLKELESNGLICRRQYDEMPVRVEYSLAGPAEDLIPVLSQFALWGKQMHDQAAPAARE</sequence>
<dbReference type="InterPro" id="IPR036388">
    <property type="entry name" value="WH-like_DNA-bd_sf"/>
</dbReference>
<dbReference type="KEGG" id="emt:CPZ25_004285"/>
<keyword evidence="1" id="KW-0805">Transcription regulation</keyword>
<feature type="domain" description="HTH hxlR-type" evidence="4">
    <location>
        <begin position="22"/>
        <end position="121"/>
    </location>
</feature>
<evidence type="ECO:0000313" key="5">
    <source>
        <dbReference type="EMBL" id="QCT70572.1"/>
    </source>
</evidence>
<dbReference type="AlphaFoldDB" id="A0A4P9C7I7"/>
<evidence type="ECO:0000256" key="2">
    <source>
        <dbReference type="ARBA" id="ARBA00023125"/>
    </source>
</evidence>
<dbReference type="Proteomes" id="UP000218387">
    <property type="component" value="Chromosome"/>
</dbReference>
<gene>
    <name evidence="5" type="ORF">CPZ25_004285</name>
</gene>
<keyword evidence="3" id="KW-0804">Transcription</keyword>
<evidence type="ECO:0000256" key="3">
    <source>
        <dbReference type="ARBA" id="ARBA00023163"/>
    </source>
</evidence>
<organism evidence="5 6">
    <name type="scientific">Eubacterium maltosivorans</name>
    <dbReference type="NCBI Taxonomy" id="2041044"/>
    <lineage>
        <taxon>Bacteria</taxon>
        <taxon>Bacillati</taxon>
        <taxon>Bacillota</taxon>
        <taxon>Clostridia</taxon>
        <taxon>Eubacteriales</taxon>
        <taxon>Eubacteriaceae</taxon>
        <taxon>Eubacterium</taxon>
    </lineage>
</organism>
<name>A0A4P9C7I7_EUBML</name>
<dbReference type="GO" id="GO:0003677">
    <property type="term" value="F:DNA binding"/>
    <property type="evidence" value="ECO:0007669"/>
    <property type="project" value="UniProtKB-KW"/>
</dbReference>
<reference evidence="5 6" key="1">
    <citation type="submission" date="2018-05" db="EMBL/GenBank/DDBJ databases">
        <title>Genome comparison of Eubacterium sp.</title>
        <authorList>
            <person name="Feng Y."/>
            <person name="Sanchez-Andrea I."/>
            <person name="Stams A.J.M."/>
            <person name="De Vos W.M."/>
        </authorList>
    </citation>
    <scope>NUCLEOTIDE SEQUENCE [LARGE SCALE GENOMIC DNA]</scope>
    <source>
        <strain evidence="5 6">YI</strain>
    </source>
</reference>
<dbReference type="InterPro" id="IPR002577">
    <property type="entry name" value="HTH_HxlR"/>
</dbReference>
<dbReference type="EMBL" id="CP029487">
    <property type="protein sequence ID" value="QCT70572.1"/>
    <property type="molecule type" value="Genomic_DNA"/>
</dbReference>
<evidence type="ECO:0000313" key="6">
    <source>
        <dbReference type="Proteomes" id="UP000218387"/>
    </source>
</evidence>
<dbReference type="RefSeq" id="WP_096919756.1">
    <property type="nucleotide sequence ID" value="NZ_CP029487.1"/>
</dbReference>
<dbReference type="PANTHER" id="PTHR33204">
    <property type="entry name" value="TRANSCRIPTIONAL REGULATOR, MARR FAMILY"/>
    <property type="match status" value="1"/>
</dbReference>
<dbReference type="Gene3D" id="1.10.10.10">
    <property type="entry name" value="Winged helix-like DNA-binding domain superfamily/Winged helix DNA-binding domain"/>
    <property type="match status" value="1"/>
</dbReference>
<protein>
    <submittedName>
        <fullName evidence="5">Transcriptional regulator</fullName>
    </submittedName>
</protein>
<keyword evidence="6" id="KW-1185">Reference proteome</keyword>
<dbReference type="SUPFAM" id="SSF46785">
    <property type="entry name" value="Winged helix' DNA-binding domain"/>
    <property type="match status" value="1"/>
</dbReference>
<evidence type="ECO:0000259" key="4">
    <source>
        <dbReference type="PROSITE" id="PS51118"/>
    </source>
</evidence>
<dbReference type="PROSITE" id="PS51118">
    <property type="entry name" value="HTH_HXLR"/>
    <property type="match status" value="1"/>
</dbReference>
<accession>A0A4P9C7I7</accession>
<keyword evidence="2" id="KW-0238">DNA-binding</keyword>
<proteinExistence type="predicted"/>
<dbReference type="Pfam" id="PF01638">
    <property type="entry name" value="HxlR"/>
    <property type="match status" value="1"/>
</dbReference>
<evidence type="ECO:0000256" key="1">
    <source>
        <dbReference type="ARBA" id="ARBA00023015"/>
    </source>
</evidence>
<dbReference type="InterPro" id="IPR036390">
    <property type="entry name" value="WH_DNA-bd_sf"/>
</dbReference>